<dbReference type="RefSeq" id="XP_029407956.2">
    <property type="nucleotide sequence ID" value="XM_029552096.2"/>
</dbReference>
<feature type="chain" id="PRO_5047157560" evidence="2">
    <location>
        <begin position="24"/>
        <end position="560"/>
    </location>
</feature>
<sequence>MLSTNACVSCLVLLLCCLQPATAIINRPAAESSALSISKQLGSSYLNQQRPLWILEDQVPQSDYSALVYTTPSPYNYRLPQTQLHAQRLSATQLQQASQPHRLVQLQQQQPAQAMRTAQPTRQTRQQTLVGKHTMRLQLPRRYMPLQRVHFQQRPPPLLARKRPRFMAGNAVAPTRRRENYIPRLSMPTFDSMPGDESGRAAPVFIYTGPKGELILNTMLTAPQYPMQEPVPGQVLYPPSVPVFRPKPIVERFRMPGSTQTLNLTLIPFYEHEAIDIRQAARMLDHEQALNGGPTTTPQPTVVYAAPAAIPPIADSATAESVPTAKKLSYKKGKHYSAYHSPNEVQWTPLTTDQLRLVTSTTTPFPLTAPSPPQNHRLINDEEVTPTTRPSFSNYKITYESETDSMEDDVEKDELLVDGDGLRIMYVDDSLERPTTPTKVPMLSSRYSLSKEYYAFPVFTLGKLLKSEAAGVEKELPAFMVQNTIDSTVQNEEGKGETSANVTSDNVGGEESNVEDSEADDVETWFILNSRYKGQHRQNSNEYRLSSKYIHTTDVREPDE</sequence>
<dbReference type="GeneID" id="105230486"/>
<organism evidence="3 4">
    <name type="scientific">Bactrocera dorsalis</name>
    <name type="common">Oriental fruit fly</name>
    <name type="synonym">Dacus dorsalis</name>
    <dbReference type="NCBI Taxonomy" id="27457"/>
    <lineage>
        <taxon>Eukaryota</taxon>
        <taxon>Metazoa</taxon>
        <taxon>Ecdysozoa</taxon>
        <taxon>Arthropoda</taxon>
        <taxon>Hexapoda</taxon>
        <taxon>Insecta</taxon>
        <taxon>Pterygota</taxon>
        <taxon>Neoptera</taxon>
        <taxon>Endopterygota</taxon>
        <taxon>Diptera</taxon>
        <taxon>Brachycera</taxon>
        <taxon>Muscomorpha</taxon>
        <taxon>Tephritoidea</taxon>
        <taxon>Tephritidae</taxon>
        <taxon>Bactrocera</taxon>
        <taxon>Bactrocera</taxon>
    </lineage>
</organism>
<feature type="signal peptide" evidence="2">
    <location>
        <begin position="1"/>
        <end position="23"/>
    </location>
</feature>
<dbReference type="Proteomes" id="UP001652620">
    <property type="component" value="Chromosome 4"/>
</dbReference>
<feature type="region of interest" description="Disordered" evidence="1">
    <location>
        <begin position="488"/>
        <end position="520"/>
    </location>
</feature>
<evidence type="ECO:0000256" key="2">
    <source>
        <dbReference type="SAM" id="SignalP"/>
    </source>
</evidence>
<evidence type="ECO:0000256" key="1">
    <source>
        <dbReference type="SAM" id="MobiDB-lite"/>
    </source>
</evidence>
<gene>
    <name evidence="4" type="primary">LOC105230486</name>
</gene>
<evidence type="ECO:0000313" key="4">
    <source>
        <dbReference type="RefSeq" id="XP_029407956.2"/>
    </source>
</evidence>
<proteinExistence type="predicted"/>
<dbReference type="OrthoDB" id="8059424at2759"/>
<evidence type="ECO:0000313" key="3">
    <source>
        <dbReference type="Proteomes" id="UP001652620"/>
    </source>
</evidence>
<protein>
    <submittedName>
        <fullName evidence="4">Uncharacterized protein LOC105230486</fullName>
    </submittedName>
</protein>
<reference evidence="4" key="1">
    <citation type="submission" date="2025-08" db="UniProtKB">
        <authorList>
            <consortium name="RefSeq"/>
        </authorList>
    </citation>
    <scope>IDENTIFICATION</scope>
    <source>
        <tissue evidence="4">Adult</tissue>
    </source>
</reference>
<name>A0A8N4L6S2_BACDO</name>
<dbReference type="KEGG" id="bdr:105230486"/>
<accession>A0A8N4L6S2</accession>
<keyword evidence="2" id="KW-0732">Signal</keyword>
<keyword evidence="3" id="KW-1185">Reference proteome</keyword>